<name>A0A6S7KNG1_PARCT</name>
<accession>A0A6S7KNG1</accession>
<dbReference type="Proteomes" id="UP001152795">
    <property type="component" value="Unassembled WGS sequence"/>
</dbReference>
<reference evidence="1" key="1">
    <citation type="submission" date="2020-04" db="EMBL/GenBank/DDBJ databases">
        <authorList>
            <person name="Alioto T."/>
            <person name="Alioto T."/>
            <person name="Gomez Garrido J."/>
        </authorList>
    </citation>
    <scope>NUCLEOTIDE SEQUENCE</scope>
    <source>
        <strain evidence="1">A484AB</strain>
    </source>
</reference>
<evidence type="ECO:0000313" key="2">
    <source>
        <dbReference type="Proteomes" id="UP001152795"/>
    </source>
</evidence>
<protein>
    <submittedName>
        <fullName evidence="1">Uncharacterized protein</fullName>
    </submittedName>
</protein>
<comment type="caution">
    <text evidence="1">The sequence shown here is derived from an EMBL/GenBank/DDBJ whole genome shotgun (WGS) entry which is preliminary data.</text>
</comment>
<organism evidence="1 2">
    <name type="scientific">Paramuricea clavata</name>
    <name type="common">Red gorgonian</name>
    <name type="synonym">Violescent sea-whip</name>
    <dbReference type="NCBI Taxonomy" id="317549"/>
    <lineage>
        <taxon>Eukaryota</taxon>
        <taxon>Metazoa</taxon>
        <taxon>Cnidaria</taxon>
        <taxon>Anthozoa</taxon>
        <taxon>Octocorallia</taxon>
        <taxon>Malacalcyonacea</taxon>
        <taxon>Plexauridae</taxon>
        <taxon>Paramuricea</taxon>
    </lineage>
</organism>
<gene>
    <name evidence="1" type="ORF">PACLA_8A017208</name>
</gene>
<proteinExistence type="predicted"/>
<dbReference type="EMBL" id="CACRXK020032680">
    <property type="protein sequence ID" value="CAB4043581.1"/>
    <property type="molecule type" value="Genomic_DNA"/>
</dbReference>
<sequence length="182" mass="20534">MADQGWPQPNQVQQIVFHEHNYLHGYPDLPTYHFVSSTKNSHVLVLIAGSNNTFPHNVSLPQDANNPWLGIGYYKSLSPLLHERMISIPTLHSFAVYALVGATWNQLGELISGQWILQHGQDTLILDANRNPQSFKVEINDQKIFVNRADGMLTMKVNKIHPNAPGPGDTKQHPFNIRLNNN</sequence>
<keyword evidence="2" id="KW-1185">Reference proteome</keyword>
<dbReference type="AlphaFoldDB" id="A0A6S7KNG1"/>
<evidence type="ECO:0000313" key="1">
    <source>
        <dbReference type="EMBL" id="CAB4043581.1"/>
    </source>
</evidence>